<dbReference type="EMBL" id="FNFC01000013">
    <property type="protein sequence ID" value="SDJ98007.1"/>
    <property type="molecule type" value="Genomic_DNA"/>
</dbReference>
<evidence type="ECO:0000256" key="1">
    <source>
        <dbReference type="SAM" id="MobiDB-lite"/>
    </source>
</evidence>
<proteinExistence type="predicted"/>
<evidence type="ECO:0000313" key="5">
    <source>
        <dbReference type="Proteomes" id="UP000198856"/>
    </source>
</evidence>
<gene>
    <name evidence="4" type="ORF">SAMN05216226_11385</name>
</gene>
<feature type="region of interest" description="Disordered" evidence="1">
    <location>
        <begin position="1"/>
        <end position="21"/>
    </location>
</feature>
<reference evidence="4 5" key="1">
    <citation type="submission" date="2016-10" db="EMBL/GenBank/DDBJ databases">
        <authorList>
            <person name="de Groot N.N."/>
        </authorList>
    </citation>
    <scope>NUCLEOTIDE SEQUENCE [LARGE SCALE GENOMIC DNA]</scope>
    <source>
        <strain evidence="4 5">IBRC-M10015</strain>
    </source>
</reference>
<feature type="domain" description="SHOCT" evidence="3">
    <location>
        <begin position="100"/>
        <end position="124"/>
    </location>
</feature>
<dbReference type="OrthoDB" id="53394at2157"/>
<dbReference type="RefSeq" id="WP_092703827.1">
    <property type="nucleotide sequence ID" value="NZ_FNFC01000013.1"/>
</dbReference>
<dbReference type="AlphaFoldDB" id="A0A1G8Y5U9"/>
<dbReference type="STRING" id="890420.SAMN05216226_11385"/>
<keyword evidence="2" id="KW-0472">Membrane</keyword>
<feature type="domain" description="SHOCT" evidence="3">
    <location>
        <begin position="193"/>
        <end position="218"/>
    </location>
</feature>
<feature type="transmembrane region" description="Helical" evidence="2">
    <location>
        <begin position="27"/>
        <end position="45"/>
    </location>
</feature>
<dbReference type="Proteomes" id="UP000198856">
    <property type="component" value="Unassembled WGS sequence"/>
</dbReference>
<accession>A0A1G8Y5U9</accession>
<protein>
    <submittedName>
        <fullName evidence="4">Uncharacterized membrane protein</fullName>
    </submittedName>
</protein>
<dbReference type="InterPro" id="IPR018649">
    <property type="entry name" value="SHOCT"/>
</dbReference>
<keyword evidence="5" id="KW-1185">Reference proteome</keyword>
<feature type="region of interest" description="Disordered" evidence="1">
    <location>
        <begin position="174"/>
        <end position="193"/>
    </location>
</feature>
<evidence type="ECO:0000313" key="4">
    <source>
        <dbReference type="EMBL" id="SDJ98007.1"/>
    </source>
</evidence>
<evidence type="ECO:0000256" key="2">
    <source>
        <dbReference type="SAM" id="Phobius"/>
    </source>
</evidence>
<keyword evidence="2" id="KW-1133">Transmembrane helix</keyword>
<keyword evidence="2" id="KW-0812">Transmembrane</keyword>
<dbReference type="Pfam" id="PF09851">
    <property type="entry name" value="SHOCT"/>
    <property type="match status" value="2"/>
</dbReference>
<name>A0A1G8Y5U9_9EURY</name>
<feature type="transmembrane region" description="Helical" evidence="2">
    <location>
        <begin position="57"/>
        <end position="83"/>
    </location>
</feature>
<organism evidence="4 5">
    <name type="scientific">Halovenus aranensis</name>
    <dbReference type="NCBI Taxonomy" id="890420"/>
    <lineage>
        <taxon>Archaea</taxon>
        <taxon>Methanobacteriati</taxon>
        <taxon>Methanobacteriota</taxon>
        <taxon>Stenosarchaea group</taxon>
        <taxon>Halobacteria</taxon>
        <taxon>Halobacteriales</taxon>
        <taxon>Haloarculaceae</taxon>
        <taxon>Halovenus</taxon>
    </lineage>
</organism>
<evidence type="ECO:0000259" key="3">
    <source>
        <dbReference type="Pfam" id="PF09851"/>
    </source>
</evidence>
<sequence>MHGIGEQPEWPSEDPQSDSEPSAGRPLFFVLGILVPLVLMVMTQLGQALLAVGGGGYVLAFLLASVQFFSPLFSVGLAGALIWMSLDRATADRESLGEPFEILETRYLDGELDIDEYERRLDRLFNHDVPTAPPAVDAVACQYARGEIDDDDLTKRLESAHTMSTEAERAQAAAGEAAVPDSSSETNTGERGAIARLRYRYAEGDLTEAEYKRRLAVLRETERERN</sequence>